<evidence type="ECO:0000256" key="7">
    <source>
        <dbReference type="ARBA" id="ARBA00023061"/>
    </source>
</evidence>
<keyword evidence="11" id="KW-1185">Reference proteome</keyword>
<dbReference type="EMBL" id="VWNA01000001">
    <property type="protein sequence ID" value="MQT13980.1"/>
    <property type="molecule type" value="Genomic_DNA"/>
</dbReference>
<reference evidence="10 11" key="1">
    <citation type="submission" date="2019-09" db="EMBL/GenBank/DDBJ databases">
        <title>Segnochrobactrum spirostomi gen. nov., sp. nov., isolated from the ciliate Spirostomum cf. yagiui and description of a novel family, Segnochrobactraceae fam. nov. within the order Rhizobiales of the class Alphaproteobacteria.</title>
        <authorList>
            <person name="Akter S."/>
            <person name="Shazib S.U.A."/>
            <person name="Shin M.K."/>
        </authorList>
    </citation>
    <scope>NUCLEOTIDE SEQUENCE [LARGE SCALE GENOMIC DNA]</scope>
    <source>
        <strain evidence="10 11">Sp-1</strain>
    </source>
</reference>
<evidence type="ECO:0000256" key="4">
    <source>
        <dbReference type="ARBA" id="ARBA00013204"/>
    </source>
</evidence>
<dbReference type="PIRSF" id="PIRSF001332">
    <property type="entry name" value="Acetolac_decarb"/>
    <property type="match status" value="1"/>
</dbReference>
<dbReference type="Proteomes" id="UP000332515">
    <property type="component" value="Unassembled WGS sequence"/>
</dbReference>
<dbReference type="PANTHER" id="PTHR35524">
    <property type="entry name" value="ALPHA-ACETOLACTATE DECARBOXYLASE"/>
    <property type="match status" value="1"/>
</dbReference>
<sequence length="276" mass="29765">MPTLTCEISQSLWTALQRKSEETGESVSHLVSRALADSLQVEHGTLFQVSTSGALVEGVFGGVVSVGTLREHGDFGLGTFIDLDGEMIVLDGEVYQMRSDGTIRIPDDREQVPFAIVTHFSPDATAALPPFASFKALTADLDARRGTDNLFFAALIRGRFARLHVRIACKADAHESLVEATGHQAEFTHTDIDGTLLGFWTPAFAKGFGIPGWHLHFISDDRKHGGHVLDCTAEGLTVALEHIDDFRVAIPETAAFLAADLSGDTTAALDKAERAH</sequence>
<evidence type="ECO:0000313" key="10">
    <source>
        <dbReference type="EMBL" id="MQT13980.1"/>
    </source>
</evidence>
<protein>
    <recommendedName>
        <fullName evidence="5 9">Alpha-acetolactate decarboxylase</fullName>
        <ecNumber evidence="4 9">4.1.1.5</ecNumber>
    </recommendedName>
</protein>
<name>A0A6A7Y4C1_9HYPH</name>
<comment type="catalytic activity">
    <reaction evidence="1 9">
        <text>(2S)-2-acetolactate + H(+) = (R)-acetoin + CO2</text>
        <dbReference type="Rhea" id="RHEA:21580"/>
        <dbReference type="ChEBI" id="CHEBI:15378"/>
        <dbReference type="ChEBI" id="CHEBI:15686"/>
        <dbReference type="ChEBI" id="CHEBI:16526"/>
        <dbReference type="ChEBI" id="CHEBI:58476"/>
        <dbReference type="EC" id="4.1.1.5"/>
    </reaction>
</comment>
<dbReference type="RefSeq" id="WP_153483754.1">
    <property type="nucleotide sequence ID" value="NZ_VWNA01000001.1"/>
</dbReference>
<dbReference type="CDD" id="cd17299">
    <property type="entry name" value="acetolactate_decarboxylase"/>
    <property type="match status" value="1"/>
</dbReference>
<dbReference type="EC" id="4.1.1.5" evidence="4 9"/>
<evidence type="ECO:0000256" key="5">
    <source>
        <dbReference type="ARBA" id="ARBA00020164"/>
    </source>
</evidence>
<evidence type="ECO:0000256" key="1">
    <source>
        <dbReference type="ARBA" id="ARBA00001784"/>
    </source>
</evidence>
<dbReference type="GO" id="GO:0045151">
    <property type="term" value="P:acetoin biosynthetic process"/>
    <property type="evidence" value="ECO:0007669"/>
    <property type="project" value="UniProtKB-UniRule"/>
</dbReference>
<dbReference type="GO" id="GO:0047605">
    <property type="term" value="F:acetolactate decarboxylase activity"/>
    <property type="evidence" value="ECO:0007669"/>
    <property type="project" value="UniProtKB-UniRule"/>
</dbReference>
<evidence type="ECO:0000256" key="6">
    <source>
        <dbReference type="ARBA" id="ARBA00022793"/>
    </source>
</evidence>
<evidence type="ECO:0000313" key="11">
    <source>
        <dbReference type="Proteomes" id="UP000332515"/>
    </source>
</evidence>
<keyword evidence="7 9" id="KW-0005">Acetoin biosynthesis</keyword>
<evidence type="ECO:0000256" key="8">
    <source>
        <dbReference type="ARBA" id="ARBA00023239"/>
    </source>
</evidence>
<dbReference type="NCBIfam" id="TIGR01252">
    <property type="entry name" value="acetolac_decarb"/>
    <property type="match status" value="1"/>
</dbReference>
<dbReference type="PANTHER" id="PTHR35524:SF1">
    <property type="entry name" value="ALPHA-ACETOLACTATE DECARBOXYLASE"/>
    <property type="match status" value="1"/>
</dbReference>
<evidence type="ECO:0000256" key="9">
    <source>
        <dbReference type="PIRNR" id="PIRNR001332"/>
    </source>
</evidence>
<proteinExistence type="inferred from homology"/>
<dbReference type="UniPathway" id="UPA00626">
    <property type="reaction ID" value="UER00678"/>
</dbReference>
<keyword evidence="6 9" id="KW-0210">Decarboxylase</keyword>
<dbReference type="Gene3D" id="3.30.1330.80">
    <property type="entry name" value="Hypothetical protein, similar to alpha- acetolactate decarboxylase, domain 2"/>
    <property type="match status" value="2"/>
</dbReference>
<keyword evidence="8 9" id="KW-0456">Lyase</keyword>
<comment type="similarity">
    <text evidence="3 9">Belongs to the alpha-acetolactate decarboxylase family.</text>
</comment>
<dbReference type="SUPFAM" id="SSF117856">
    <property type="entry name" value="AF0104/ALDC/Ptd012-like"/>
    <property type="match status" value="1"/>
</dbReference>
<gene>
    <name evidence="10" type="primary">budA</name>
    <name evidence="10" type="ORF">F0357_15290</name>
</gene>
<accession>A0A6A7Y4C1</accession>
<dbReference type="InterPro" id="IPR005128">
    <property type="entry name" value="Acetolactate_a_deCO2ase"/>
</dbReference>
<dbReference type="Pfam" id="PF03306">
    <property type="entry name" value="AAL_decarboxy"/>
    <property type="match status" value="1"/>
</dbReference>
<evidence type="ECO:0000256" key="2">
    <source>
        <dbReference type="ARBA" id="ARBA00005170"/>
    </source>
</evidence>
<organism evidence="10 11">
    <name type="scientific">Segnochrobactrum spirostomi</name>
    <dbReference type="NCBI Taxonomy" id="2608987"/>
    <lineage>
        <taxon>Bacteria</taxon>
        <taxon>Pseudomonadati</taxon>
        <taxon>Pseudomonadota</taxon>
        <taxon>Alphaproteobacteria</taxon>
        <taxon>Hyphomicrobiales</taxon>
        <taxon>Segnochrobactraceae</taxon>
        <taxon>Segnochrobactrum</taxon>
    </lineage>
</organism>
<dbReference type="AlphaFoldDB" id="A0A6A7Y4C1"/>
<comment type="pathway">
    <text evidence="2 9">Polyol metabolism; (R,R)-butane-2,3-diol biosynthesis; (R,R)-butane-2,3-diol from pyruvate: step 2/3.</text>
</comment>
<comment type="caution">
    <text evidence="10">The sequence shown here is derived from an EMBL/GenBank/DDBJ whole genome shotgun (WGS) entry which is preliminary data.</text>
</comment>
<evidence type="ECO:0000256" key="3">
    <source>
        <dbReference type="ARBA" id="ARBA00007106"/>
    </source>
</evidence>